<dbReference type="InterPro" id="IPR039640">
    <property type="entry name" value="SCAB"/>
</dbReference>
<dbReference type="AlphaFoldDB" id="A0ABD1FLU6"/>
<sequence length="66" mass="7822">MHRLVGRELEGVDGEDRVVSRRDCFLFLIQEKFEVKKLVNFLKQDAEDDKNLVNQEKYFGCAEIEM</sequence>
<gene>
    <name evidence="2" type="ORF">AAHA92_32781</name>
</gene>
<dbReference type="PANTHER" id="PTHR31172:SF7">
    <property type="entry name" value="STOMATAL CLOSURE-RELATED ACTIN-BINDING PROTEIN 3"/>
    <property type="match status" value="1"/>
</dbReference>
<protein>
    <recommendedName>
        <fullName evidence="1">Stomatal closure-related actin-binding protein coiled-coil domain-containing protein</fullName>
    </recommendedName>
</protein>
<reference evidence="2 3" key="1">
    <citation type="submission" date="2024-06" db="EMBL/GenBank/DDBJ databases">
        <title>A chromosome level genome sequence of Diviner's sage (Salvia divinorum).</title>
        <authorList>
            <person name="Ford S.A."/>
            <person name="Ro D.-K."/>
            <person name="Ness R.W."/>
            <person name="Phillips M.A."/>
        </authorList>
    </citation>
    <scope>NUCLEOTIDE SEQUENCE [LARGE SCALE GENOMIC DNA]</scope>
    <source>
        <strain evidence="2">SAF-2024a</strain>
        <tissue evidence="2">Leaf</tissue>
    </source>
</reference>
<dbReference type="EMBL" id="JBEAFC010000014">
    <property type="protein sequence ID" value="KAL1532815.1"/>
    <property type="molecule type" value="Genomic_DNA"/>
</dbReference>
<dbReference type="PANTHER" id="PTHR31172">
    <property type="entry name" value="STOMATAL CLOSURE-RELATED ACTIN-BINDING PROTEIN 1"/>
    <property type="match status" value="1"/>
</dbReference>
<keyword evidence="3" id="KW-1185">Reference proteome</keyword>
<name>A0ABD1FLU6_SALDI</name>
<evidence type="ECO:0000259" key="1">
    <source>
        <dbReference type="Pfam" id="PF16712"/>
    </source>
</evidence>
<dbReference type="Pfam" id="PF16712">
    <property type="entry name" value="SCAB_CC"/>
    <property type="match status" value="1"/>
</dbReference>
<feature type="domain" description="Stomatal closure-related actin-binding protein coiled-coil" evidence="1">
    <location>
        <begin position="28"/>
        <end position="65"/>
    </location>
</feature>
<organism evidence="2 3">
    <name type="scientific">Salvia divinorum</name>
    <name type="common">Maria pastora</name>
    <name type="synonym">Diviner's sage</name>
    <dbReference type="NCBI Taxonomy" id="28513"/>
    <lineage>
        <taxon>Eukaryota</taxon>
        <taxon>Viridiplantae</taxon>
        <taxon>Streptophyta</taxon>
        <taxon>Embryophyta</taxon>
        <taxon>Tracheophyta</taxon>
        <taxon>Spermatophyta</taxon>
        <taxon>Magnoliopsida</taxon>
        <taxon>eudicotyledons</taxon>
        <taxon>Gunneridae</taxon>
        <taxon>Pentapetalae</taxon>
        <taxon>asterids</taxon>
        <taxon>lamiids</taxon>
        <taxon>Lamiales</taxon>
        <taxon>Lamiaceae</taxon>
        <taxon>Nepetoideae</taxon>
        <taxon>Mentheae</taxon>
        <taxon>Salviinae</taxon>
        <taxon>Salvia</taxon>
        <taxon>Salvia subgen. Calosphace</taxon>
    </lineage>
</organism>
<evidence type="ECO:0000313" key="2">
    <source>
        <dbReference type="EMBL" id="KAL1532815.1"/>
    </source>
</evidence>
<dbReference type="Proteomes" id="UP001567538">
    <property type="component" value="Unassembled WGS sequence"/>
</dbReference>
<dbReference type="InterPro" id="IPR032009">
    <property type="entry name" value="SCAB_CC"/>
</dbReference>
<accession>A0ABD1FLU6</accession>
<comment type="caution">
    <text evidence="2">The sequence shown here is derived from an EMBL/GenBank/DDBJ whole genome shotgun (WGS) entry which is preliminary data.</text>
</comment>
<evidence type="ECO:0000313" key="3">
    <source>
        <dbReference type="Proteomes" id="UP001567538"/>
    </source>
</evidence>
<proteinExistence type="predicted"/>